<evidence type="ECO:0000256" key="1">
    <source>
        <dbReference type="SAM" id="Phobius"/>
    </source>
</evidence>
<reference evidence="2 3" key="1">
    <citation type="submission" date="2016-07" db="EMBL/GenBank/DDBJ databases">
        <title>Revisiting the Taxonomy of the Elizabethkingia Genus based on Whole-Genome Sequencing, Optical Mapping, and MALDI-TOF.</title>
        <authorList>
            <person name="Nicholson A.C."/>
        </authorList>
    </citation>
    <scope>NUCLEOTIDE SEQUENCE [LARGE SCALE GENOMIC DNA]</scope>
    <source>
        <strain evidence="2 3">C1558</strain>
    </source>
</reference>
<name>A0ABX3N2V2_9FLAO</name>
<accession>A0ABX3N2V2</accession>
<comment type="caution">
    <text evidence="2">The sequence shown here is derived from an EMBL/GenBank/DDBJ whole genome shotgun (WGS) entry which is preliminary data.</text>
</comment>
<sequence length="473" mass="52854">MVNRNAYMNFYYIFNQLKTKLLISMKRNLLVRSFYGLILILLVSVVIVSCIHDEPEAVSSNNSINISQDITTKAYTKLSPWSEDVDFIQKVQKVFLKNARLDYFRDKYGDIYWDYALSFPNKLEAGLALPIIKDNNVVMLLKATEKNGRIYFQKIENGEYIGFFKNLILQEKSLQIYTNGAENSIRKVAGIDKMAVMEYKCTYRTVSIGCANGHTDCPPSSKTISECSWIDTGGPDYESIAPFDEGGGGGGDGGYEIPPLTKPNQEIINNLKDYPCAQKLLEQLPNLDNSLAKILNDALATNSKIKVTFVGGPLKGDKPGELLAGRTSYVSTNNETGVVSYNIILNQDVLKSATQEYTLALMYHESIHAFLLNQHTVLGADEFFRKYPYLENYVVGGVTKFKFIPGNHQAYGPFVNMIADAIQSYNPKFPRDRAISLAMEGITEEDLPNNGDSYNTIERYSGDTAVGTKCAKP</sequence>
<organism evidence="2 3">
    <name type="scientific">Elizabethkingia ursingii</name>
    <dbReference type="NCBI Taxonomy" id="1756150"/>
    <lineage>
        <taxon>Bacteria</taxon>
        <taxon>Pseudomonadati</taxon>
        <taxon>Bacteroidota</taxon>
        <taxon>Flavobacteriia</taxon>
        <taxon>Flavobacteriales</taxon>
        <taxon>Weeksellaceae</taxon>
        <taxon>Elizabethkingia</taxon>
    </lineage>
</organism>
<dbReference type="EMBL" id="MBDS01000020">
    <property type="protein sequence ID" value="OPB84399.1"/>
    <property type="molecule type" value="Genomic_DNA"/>
</dbReference>
<evidence type="ECO:0000313" key="2">
    <source>
        <dbReference type="EMBL" id="OPB84399.1"/>
    </source>
</evidence>
<protein>
    <submittedName>
        <fullName evidence="2">Uncharacterized protein</fullName>
    </submittedName>
</protein>
<keyword evidence="3" id="KW-1185">Reference proteome</keyword>
<keyword evidence="1" id="KW-0812">Transmembrane</keyword>
<feature type="transmembrane region" description="Helical" evidence="1">
    <location>
        <begin position="29"/>
        <end position="48"/>
    </location>
</feature>
<gene>
    <name evidence="2" type="ORF">BB021_16760</name>
</gene>
<evidence type="ECO:0000313" key="3">
    <source>
        <dbReference type="Proteomes" id="UP000190016"/>
    </source>
</evidence>
<keyword evidence="1" id="KW-1133">Transmembrane helix</keyword>
<proteinExistence type="predicted"/>
<keyword evidence="1" id="KW-0472">Membrane</keyword>
<dbReference type="Proteomes" id="UP000190016">
    <property type="component" value="Unassembled WGS sequence"/>
</dbReference>